<name>A0ABY9IGJ5_9ACTN</name>
<feature type="signal peptide" evidence="2">
    <location>
        <begin position="1"/>
        <end position="32"/>
    </location>
</feature>
<dbReference type="PANTHER" id="PTHR44103:SF1">
    <property type="entry name" value="PROPROTEIN CONVERTASE P"/>
    <property type="match status" value="1"/>
</dbReference>
<dbReference type="InterPro" id="IPR028994">
    <property type="entry name" value="Integrin_alpha_N"/>
</dbReference>
<protein>
    <submittedName>
        <fullName evidence="3">VCBS repeat-containing protein</fullName>
    </submittedName>
</protein>
<dbReference type="Pfam" id="PF13517">
    <property type="entry name" value="FG-GAP_3"/>
    <property type="match status" value="1"/>
</dbReference>
<feature type="chain" id="PRO_5045662716" evidence="2">
    <location>
        <begin position="33"/>
        <end position="733"/>
    </location>
</feature>
<evidence type="ECO:0000256" key="1">
    <source>
        <dbReference type="ARBA" id="ARBA00022729"/>
    </source>
</evidence>
<dbReference type="InterPro" id="IPR013517">
    <property type="entry name" value="FG-GAP"/>
</dbReference>
<dbReference type="RefSeq" id="WP_306072592.1">
    <property type="nucleotide sequence ID" value="NZ_CP120988.1"/>
</dbReference>
<evidence type="ECO:0000313" key="3">
    <source>
        <dbReference type="EMBL" id="WLQ54039.1"/>
    </source>
</evidence>
<keyword evidence="4" id="KW-1185">Reference proteome</keyword>
<proteinExistence type="predicted"/>
<dbReference type="InterPro" id="IPR006311">
    <property type="entry name" value="TAT_signal"/>
</dbReference>
<accession>A0ABY9IGJ5</accession>
<sequence length="733" mass="76874">MNHLSPAGRRLAVAAAVALAVTAGALTTPVLAAAPVVTASVATQQQPISVPPGTVALSAGPTGFLSRHKEGESDVYAWTRYDGTRTPLPGGPYQANAGTDIVVRVAGTTRSFLDMATGEELVTHDLGGVYGAVQCQGTTLVASKRAEAGAWQEVHLLDKDDQGRVVDRTVTGLPEASVWKGEANSAPGTLLLHGFKVTDGTWEQRLAVVDLASASVTATYVILNNKSYIHPVSGSRTHVVWHERDAEGKSVLAVARRESPEVISRSTWVERANESTLTFGLAGDWAVYSEPGAFTALGPPRLAGLNARSLTTDETIPLLAHATAVVPATDGGVIATGGTIEHGEGLYRITPGADGGRPTVSLLATTGVPTVLAGLSEPVAPSGEIDLDQADGKVPAGWTLSRPNARVTLQLTHTRTGVSGTVVAFNPVADTTEFRLDWDGFLDTFPAYRGAYTWTMRAEPLNGLGPAIERTGSFTVTRAPRPHDFDDNGSPDIFTRSSTGVLSLHDAGQLGRLTYDETPRRTKIGGGWNTYDRIVPAATGLVARDTAGVLWSYKGKGDGSLTPRKRVGGGWNIYDELTSGSDLTGDGLNDLLATDRTGVLWLYPGKGDGTLAARTRIGGGWGVYNQVTATGNLAGAPAGDLVARDKSGVLWLYLGKGDGTFASRTQISGGWSGYRIIGPGDIDGDGWSDLVTVPAGDYSSTYMRFYYGTGQWKAPLPATEPPGVHVTGLDPLL</sequence>
<dbReference type="PROSITE" id="PS51318">
    <property type="entry name" value="TAT"/>
    <property type="match status" value="1"/>
</dbReference>
<keyword evidence="1 2" id="KW-0732">Signal</keyword>
<dbReference type="Proteomes" id="UP001235744">
    <property type="component" value="Chromosome"/>
</dbReference>
<dbReference type="SUPFAM" id="SSF69318">
    <property type="entry name" value="Integrin alpha N-terminal domain"/>
    <property type="match status" value="1"/>
</dbReference>
<evidence type="ECO:0000313" key="4">
    <source>
        <dbReference type="Proteomes" id="UP001235744"/>
    </source>
</evidence>
<dbReference type="EMBL" id="CP120988">
    <property type="protein sequence ID" value="WLQ54039.1"/>
    <property type="molecule type" value="Genomic_DNA"/>
</dbReference>
<reference evidence="3 4" key="1">
    <citation type="submission" date="2023-03" db="EMBL/GenBank/DDBJ databases">
        <title>Isolation and description of six Streptomyces strains from soil environments, able to metabolize different microbial glucans.</title>
        <authorList>
            <person name="Widen T."/>
            <person name="Larsbrink J."/>
        </authorList>
    </citation>
    <scope>NUCLEOTIDE SEQUENCE [LARGE SCALE GENOMIC DNA]</scope>
    <source>
        <strain evidence="3 4">Alt2</strain>
    </source>
</reference>
<organism evidence="3 4">
    <name type="scientific">Streptomyces poriferorum</name>
    <dbReference type="NCBI Taxonomy" id="2798799"/>
    <lineage>
        <taxon>Bacteria</taxon>
        <taxon>Bacillati</taxon>
        <taxon>Actinomycetota</taxon>
        <taxon>Actinomycetes</taxon>
        <taxon>Kitasatosporales</taxon>
        <taxon>Streptomycetaceae</taxon>
        <taxon>Streptomyces</taxon>
    </lineage>
</organism>
<gene>
    <name evidence="3" type="ORF">P8A19_00565</name>
</gene>
<evidence type="ECO:0000256" key="2">
    <source>
        <dbReference type="SAM" id="SignalP"/>
    </source>
</evidence>
<dbReference type="PANTHER" id="PTHR44103">
    <property type="entry name" value="PROPROTEIN CONVERTASE P"/>
    <property type="match status" value="1"/>
</dbReference>